<comment type="function">
    <text evidence="15">Proteolytically removes the C-terminal three residues of farnesylated proteins.</text>
</comment>
<evidence type="ECO:0000259" key="17">
    <source>
        <dbReference type="Pfam" id="PF16491"/>
    </source>
</evidence>
<protein>
    <recommendedName>
        <fullName evidence="15">CAAX prenyl protease</fullName>
        <ecNumber evidence="15">3.4.24.84</ecNumber>
    </recommendedName>
</protein>
<feature type="binding site" evidence="14">
    <location>
        <position position="296"/>
    </location>
    <ligand>
        <name>Zn(2+)</name>
        <dbReference type="ChEBI" id="CHEBI:29105"/>
        <note>catalytic</note>
    </ligand>
</feature>
<reference evidence="19 20" key="1">
    <citation type="submission" date="2018-07" db="EMBL/GenBank/DDBJ databases">
        <title>The complete nuclear genome of the prasinophyte Chloropicon primus (CCMP1205).</title>
        <authorList>
            <person name="Pombert J.-F."/>
            <person name="Otis C."/>
            <person name="Turmel M."/>
            <person name="Lemieux C."/>
        </authorList>
    </citation>
    <scope>NUCLEOTIDE SEQUENCE [LARGE SCALE GENOMIC DNA]</scope>
    <source>
        <strain evidence="19 20">CCMP1205</strain>
    </source>
</reference>
<evidence type="ECO:0000256" key="13">
    <source>
        <dbReference type="PIRSR" id="PIRSR627057-1"/>
    </source>
</evidence>
<comment type="subcellular location">
    <subcellularLocation>
        <location evidence="1 15">Endoplasmic reticulum membrane</location>
        <topology evidence="1 15">Multi-pass membrane protein</topology>
    </subcellularLocation>
</comment>
<dbReference type="InterPro" id="IPR027057">
    <property type="entry name" value="CAXX_Prtase_1"/>
</dbReference>
<accession>A0A5B8MJ23</accession>
<comment type="cofactor">
    <cofactor evidence="14 15">
        <name>Zn(2+)</name>
        <dbReference type="ChEBI" id="CHEBI:29105"/>
    </cofactor>
    <text evidence="14 15">Binds 1 zinc ion per subunit.</text>
</comment>
<evidence type="ECO:0000256" key="5">
    <source>
        <dbReference type="ARBA" id="ARBA00022801"/>
    </source>
</evidence>
<keyword evidence="6 15" id="KW-0256">Endoplasmic reticulum</keyword>
<dbReference type="EMBL" id="CP031035">
    <property type="protein sequence ID" value="QDZ19390.1"/>
    <property type="molecule type" value="Genomic_DNA"/>
</dbReference>
<gene>
    <name evidence="19" type="ORF">A3770_02p19080</name>
    <name evidence="18" type="ORF">CPRI1469_LOCUS3800</name>
</gene>
<feature type="transmembrane region" description="Helical" evidence="15">
    <location>
        <begin position="308"/>
        <end position="327"/>
    </location>
</feature>
<dbReference type="STRING" id="1764295.A0A5B8MJ23"/>
<feature type="transmembrane region" description="Helical" evidence="15">
    <location>
        <begin position="165"/>
        <end position="188"/>
    </location>
</feature>
<dbReference type="CDD" id="cd07343">
    <property type="entry name" value="M48A_Zmpste24p_like"/>
    <property type="match status" value="1"/>
</dbReference>
<dbReference type="EC" id="3.4.24.84" evidence="15"/>
<evidence type="ECO:0000259" key="16">
    <source>
        <dbReference type="Pfam" id="PF01435"/>
    </source>
</evidence>
<evidence type="ECO:0000256" key="2">
    <source>
        <dbReference type="ARBA" id="ARBA00022670"/>
    </source>
</evidence>
<evidence type="ECO:0000313" key="18">
    <source>
        <dbReference type="EMBL" id="CAD9714946.1"/>
    </source>
</evidence>
<dbReference type="FunFam" id="3.30.2010.10:FF:000005">
    <property type="entry name" value="CAAX prenyl protease"/>
    <property type="match status" value="1"/>
</dbReference>
<evidence type="ECO:0000256" key="6">
    <source>
        <dbReference type="ARBA" id="ARBA00022824"/>
    </source>
</evidence>
<evidence type="ECO:0000256" key="8">
    <source>
        <dbReference type="ARBA" id="ARBA00022989"/>
    </source>
</evidence>
<evidence type="ECO:0000256" key="7">
    <source>
        <dbReference type="ARBA" id="ARBA00022833"/>
    </source>
</evidence>
<keyword evidence="3 15" id="KW-0812">Transmembrane</keyword>
<keyword evidence="4 14" id="KW-0479">Metal-binding</keyword>
<dbReference type="InterPro" id="IPR032456">
    <property type="entry name" value="Peptidase_M48_N"/>
</dbReference>
<evidence type="ECO:0000256" key="10">
    <source>
        <dbReference type="ARBA" id="ARBA00023136"/>
    </source>
</evidence>
<evidence type="ECO:0000256" key="14">
    <source>
        <dbReference type="PIRSR" id="PIRSR627057-2"/>
    </source>
</evidence>
<dbReference type="AlphaFoldDB" id="A0A5B8MJ23"/>
<dbReference type="GO" id="GO:0005789">
    <property type="term" value="C:endoplasmic reticulum membrane"/>
    <property type="evidence" value="ECO:0007669"/>
    <property type="project" value="UniProtKB-SubCell"/>
</dbReference>
<dbReference type="Pfam" id="PF01435">
    <property type="entry name" value="Peptidase_M48"/>
    <property type="match status" value="1"/>
</dbReference>
<evidence type="ECO:0000256" key="4">
    <source>
        <dbReference type="ARBA" id="ARBA00022723"/>
    </source>
</evidence>
<feature type="domain" description="CAAX prenyl protease 1 N-terminal" evidence="17">
    <location>
        <begin position="38"/>
        <end position="223"/>
    </location>
</feature>
<evidence type="ECO:0000313" key="19">
    <source>
        <dbReference type="EMBL" id="QDZ19390.1"/>
    </source>
</evidence>
<dbReference type="InterPro" id="IPR001915">
    <property type="entry name" value="Peptidase_M48"/>
</dbReference>
<feature type="domain" description="Peptidase M48" evidence="16">
    <location>
        <begin position="227"/>
        <end position="431"/>
    </location>
</feature>
<comment type="similarity">
    <text evidence="12 15">Belongs to the peptidase M48A family.</text>
</comment>
<evidence type="ECO:0000256" key="9">
    <source>
        <dbReference type="ARBA" id="ARBA00023049"/>
    </source>
</evidence>
<proteinExistence type="inferred from homology"/>
<dbReference type="OrthoDB" id="360839at2759"/>
<reference evidence="18" key="2">
    <citation type="submission" date="2021-01" db="EMBL/GenBank/DDBJ databases">
        <authorList>
            <person name="Corre E."/>
            <person name="Pelletier E."/>
            <person name="Niang G."/>
            <person name="Scheremetjew M."/>
            <person name="Finn R."/>
            <person name="Kale V."/>
            <person name="Holt S."/>
            <person name="Cochrane G."/>
            <person name="Meng A."/>
            <person name="Brown T."/>
            <person name="Cohen L."/>
        </authorList>
    </citation>
    <scope>NUCLEOTIDE SEQUENCE</scope>
    <source>
        <strain evidence="18">CCMP1205</strain>
    </source>
</reference>
<comment type="catalytic activity">
    <reaction evidence="11 15">
        <text>Hydrolyzes the peptide bond -P2-(S-farnesyl or geranylgeranyl)C-P1'-P2'-P3'-COOH where P1' and P2' are amino acids with aliphatic side chains and P3' is any C-terminal residue.</text>
        <dbReference type="EC" id="3.4.24.84"/>
    </reaction>
</comment>
<keyword evidence="7 14" id="KW-0862">Zinc</keyword>
<name>A0A5B8MJ23_9CHLO</name>
<dbReference type="Pfam" id="PF16491">
    <property type="entry name" value="Peptidase_M48_N"/>
    <property type="match status" value="1"/>
</dbReference>
<evidence type="ECO:0000256" key="15">
    <source>
        <dbReference type="RuleBase" id="RU366005"/>
    </source>
</evidence>
<dbReference type="Proteomes" id="UP000316726">
    <property type="component" value="Chromosome 2"/>
</dbReference>
<evidence type="ECO:0000256" key="3">
    <source>
        <dbReference type="ARBA" id="ARBA00022692"/>
    </source>
</evidence>
<evidence type="ECO:0000313" key="20">
    <source>
        <dbReference type="Proteomes" id="UP000316726"/>
    </source>
</evidence>
<dbReference type="GO" id="GO:0071586">
    <property type="term" value="P:CAAX-box protein processing"/>
    <property type="evidence" value="ECO:0007669"/>
    <property type="project" value="UniProtKB-UniRule"/>
</dbReference>
<feature type="transmembrane region" description="Helical" evidence="15">
    <location>
        <begin position="347"/>
        <end position="370"/>
    </location>
</feature>
<evidence type="ECO:0000256" key="1">
    <source>
        <dbReference type="ARBA" id="ARBA00004477"/>
    </source>
</evidence>
<feature type="binding site" evidence="14">
    <location>
        <position position="300"/>
    </location>
    <ligand>
        <name>Zn(2+)</name>
        <dbReference type="ChEBI" id="CHEBI:29105"/>
        <note>catalytic</note>
    </ligand>
</feature>
<dbReference type="GO" id="GO:0046872">
    <property type="term" value="F:metal ion binding"/>
    <property type="evidence" value="ECO:0007669"/>
    <property type="project" value="UniProtKB-UniRule"/>
</dbReference>
<keyword evidence="2 15" id="KW-0645">Protease</keyword>
<dbReference type="GO" id="GO:0004222">
    <property type="term" value="F:metalloendopeptidase activity"/>
    <property type="evidence" value="ECO:0007669"/>
    <property type="project" value="UniProtKB-UniRule"/>
</dbReference>
<feature type="active site" description="Proton donor" evidence="13">
    <location>
        <position position="379"/>
    </location>
</feature>
<organism evidence="19 20">
    <name type="scientific">Chloropicon primus</name>
    <dbReference type="NCBI Taxonomy" id="1764295"/>
    <lineage>
        <taxon>Eukaryota</taxon>
        <taxon>Viridiplantae</taxon>
        <taxon>Chlorophyta</taxon>
        <taxon>Chloropicophyceae</taxon>
        <taxon>Chloropicales</taxon>
        <taxon>Chloropicaceae</taxon>
        <taxon>Chloropicon</taxon>
    </lineage>
</organism>
<feature type="active site" evidence="13">
    <location>
        <position position="297"/>
    </location>
</feature>
<keyword evidence="10 15" id="KW-0472">Membrane</keyword>
<feature type="transmembrane region" description="Helical" evidence="15">
    <location>
        <begin position="194"/>
        <end position="213"/>
    </location>
</feature>
<dbReference type="PANTHER" id="PTHR10120">
    <property type="entry name" value="CAAX PRENYL PROTEASE 1"/>
    <property type="match status" value="1"/>
</dbReference>
<dbReference type="EMBL" id="HBHL01005920">
    <property type="protein sequence ID" value="CAD9714946.1"/>
    <property type="molecule type" value="Transcribed_RNA"/>
</dbReference>
<evidence type="ECO:0000256" key="11">
    <source>
        <dbReference type="ARBA" id="ARBA00044456"/>
    </source>
</evidence>
<dbReference type="Gene3D" id="3.30.2010.10">
    <property type="entry name" value="Metalloproteases ('zincins'), catalytic domain"/>
    <property type="match status" value="1"/>
</dbReference>
<feature type="transmembrane region" description="Helical" evidence="15">
    <location>
        <begin position="20"/>
        <end position="36"/>
    </location>
</feature>
<sequence length="443" mass="50002">MGEMLWRGGGAGGVTPMQGVLLFVVLKFLFTSWLETRQLRELKKRTAPKELKHLVTKKEFSATREYGLDKWHFGFLAATVDVAENIAFLAWGGLAYFWSLSGDLGAYVPAYKWFDGEVRQAVVFTVIYGVATTIMDQPFVLYDTFVIEQKHGFNRKTFKIYLADLVKSLGLMVVLAPPFVTSIVVILRNTGPHVALYLWVFLLAFNLFIMTVYPTVIAPMFNKYEPLAEGALKTKIEALARGLDFPLQKLFVVDASTRSSHSNAYMYGFFKNKRIVIYDTLISQCTEEEIVAILAHELGHWKRRHTPILFASSMTVLLLQLTCYTYVSSWGGLFESFGFSGSKPAFIGMVLFSIVIGPVDVVIGFLSNVLSRVFEYQADRFAVDQGYAKQLKSGLIKLHKENKSDYNIDHLYSAFHFSHPSLIERIKHIDRLGAEAASLAKED</sequence>
<keyword evidence="8 15" id="KW-1133">Transmembrane helix</keyword>
<keyword evidence="5 15" id="KW-0378">Hydrolase</keyword>
<keyword evidence="9 15" id="KW-0482">Metalloprotease</keyword>
<evidence type="ECO:0000256" key="12">
    <source>
        <dbReference type="ARBA" id="ARBA00060927"/>
    </source>
</evidence>
<keyword evidence="20" id="KW-1185">Reference proteome</keyword>
<feature type="binding site" evidence="14">
    <location>
        <position position="375"/>
    </location>
    <ligand>
        <name>Zn(2+)</name>
        <dbReference type="ChEBI" id="CHEBI:29105"/>
        <note>catalytic</note>
    </ligand>
</feature>